<dbReference type="EMBL" id="JAKLMC020000034">
    <property type="protein sequence ID" value="KAK5949603.1"/>
    <property type="molecule type" value="Genomic_DNA"/>
</dbReference>
<sequence length="355" mass="41337">MPTHFRLRRRSQSASTLLRLPAELRLKIFRNLFFKEEPIRSRREDLENDSGQTEDDYLDSLDLSSQFLRTCQQAYIEGTDILCGENILSLWIDKKVTAAGCQRQFLDVLDISICLPRSHELPRGQEVSLLDCAHTCSVVEEEVQEGKEIVIVDWLAEIYPSLARFSKFHITHRFNVHGEVVVVARMLRRLLLNKNVIYNVVTTPFYYGLLAATRVLRCRTFEFEGLEEERLEVAEHSRIITSRQPVHDTFEMWRSLHEDVLDLLPPTGDLTFESCYDEDLINIRLAAFAYDLVLFQSLQRILLKGAKEWMKSWRRWTVRQARKEKALAIARADAAIEEAKLVEAEMYDRVTRCLG</sequence>
<name>A0AAN8EPZ7_9EURO</name>
<dbReference type="AlphaFoldDB" id="A0AAN8EPZ7"/>
<proteinExistence type="predicted"/>
<evidence type="ECO:0000313" key="1">
    <source>
        <dbReference type="EMBL" id="KAK5949603.1"/>
    </source>
</evidence>
<comment type="caution">
    <text evidence="1">The sequence shown here is derived from an EMBL/GenBank/DDBJ whole genome shotgun (WGS) entry which is preliminary data.</text>
</comment>
<protein>
    <submittedName>
        <fullName evidence="1">Uncharacterized protein</fullName>
    </submittedName>
</protein>
<dbReference type="Proteomes" id="UP001316803">
    <property type="component" value="Unassembled WGS sequence"/>
</dbReference>
<keyword evidence="2" id="KW-1185">Reference proteome</keyword>
<gene>
    <name evidence="1" type="ORF">OHC33_009410</name>
</gene>
<reference evidence="1 2" key="1">
    <citation type="submission" date="2022-12" db="EMBL/GenBank/DDBJ databases">
        <title>Genomic features and morphological characterization of a novel Knufia sp. strain isolated from spacecraft assembly facility.</title>
        <authorList>
            <person name="Teixeira M."/>
            <person name="Chander A.M."/>
            <person name="Stajich J.E."/>
            <person name="Venkateswaran K."/>
        </authorList>
    </citation>
    <scope>NUCLEOTIDE SEQUENCE [LARGE SCALE GENOMIC DNA]</scope>
    <source>
        <strain evidence="1 2">FJI-L2-BK-P2</strain>
    </source>
</reference>
<evidence type="ECO:0000313" key="2">
    <source>
        <dbReference type="Proteomes" id="UP001316803"/>
    </source>
</evidence>
<organism evidence="1 2">
    <name type="scientific">Knufia fluminis</name>
    <dbReference type="NCBI Taxonomy" id="191047"/>
    <lineage>
        <taxon>Eukaryota</taxon>
        <taxon>Fungi</taxon>
        <taxon>Dikarya</taxon>
        <taxon>Ascomycota</taxon>
        <taxon>Pezizomycotina</taxon>
        <taxon>Eurotiomycetes</taxon>
        <taxon>Chaetothyriomycetidae</taxon>
        <taxon>Chaetothyriales</taxon>
        <taxon>Trichomeriaceae</taxon>
        <taxon>Knufia</taxon>
    </lineage>
</organism>
<accession>A0AAN8EPZ7</accession>